<feature type="transmembrane region" description="Helical" evidence="7">
    <location>
        <begin position="611"/>
        <end position="631"/>
    </location>
</feature>
<evidence type="ECO:0000256" key="5">
    <source>
        <dbReference type="ARBA" id="ARBA00023136"/>
    </source>
</evidence>
<feature type="transmembrane region" description="Helical" evidence="7">
    <location>
        <begin position="262"/>
        <end position="281"/>
    </location>
</feature>
<proteinExistence type="predicted"/>
<feature type="region of interest" description="Disordered" evidence="6">
    <location>
        <begin position="642"/>
        <end position="663"/>
    </location>
</feature>
<evidence type="ECO:0000256" key="3">
    <source>
        <dbReference type="ARBA" id="ARBA00022692"/>
    </source>
</evidence>
<reference evidence="8" key="2">
    <citation type="submission" date="2020-09" db="EMBL/GenBank/DDBJ databases">
        <authorList>
            <person name="Sun Q."/>
            <person name="Ohkuma M."/>
        </authorList>
    </citation>
    <scope>NUCLEOTIDE SEQUENCE</scope>
    <source>
        <strain evidence="8">JCM 14359</strain>
    </source>
</reference>
<feature type="transmembrane region" description="Helical" evidence="7">
    <location>
        <begin position="540"/>
        <end position="563"/>
    </location>
</feature>
<feature type="transmembrane region" description="Helical" evidence="7">
    <location>
        <begin position="20"/>
        <end position="38"/>
    </location>
</feature>
<name>A0A830EF92_9EURY</name>
<dbReference type="RefSeq" id="WP_188785956.1">
    <property type="nucleotide sequence ID" value="NZ_BMOC01000002.1"/>
</dbReference>
<evidence type="ECO:0000313" key="9">
    <source>
        <dbReference type="Proteomes" id="UP000653099"/>
    </source>
</evidence>
<feature type="transmembrane region" description="Helical" evidence="7">
    <location>
        <begin position="575"/>
        <end position="599"/>
    </location>
</feature>
<organism evidence="8 9">
    <name type="scientific">Halobellus salinus</name>
    <dbReference type="NCBI Taxonomy" id="931585"/>
    <lineage>
        <taxon>Archaea</taxon>
        <taxon>Methanobacteriati</taxon>
        <taxon>Methanobacteriota</taxon>
        <taxon>Stenosarchaea group</taxon>
        <taxon>Halobacteria</taxon>
        <taxon>Halobacteriales</taxon>
        <taxon>Haloferacaceae</taxon>
        <taxon>Halobellus</taxon>
    </lineage>
</organism>
<dbReference type="GO" id="GO:0005886">
    <property type="term" value="C:plasma membrane"/>
    <property type="evidence" value="ECO:0007669"/>
    <property type="project" value="UniProtKB-SubCell"/>
</dbReference>
<dbReference type="CDD" id="cd06582">
    <property type="entry name" value="TM_PBP1_LivH_like"/>
    <property type="match status" value="1"/>
</dbReference>
<evidence type="ECO:0000256" key="6">
    <source>
        <dbReference type="SAM" id="MobiDB-lite"/>
    </source>
</evidence>
<feature type="transmembrane region" description="Helical" evidence="7">
    <location>
        <begin position="45"/>
        <end position="60"/>
    </location>
</feature>
<dbReference type="AlphaFoldDB" id="A0A830EF92"/>
<sequence length="663" mass="69045">MVSGVQLLDVLLNGLTIGMVYVLVAAGLSLVFGVMGVLNLAHGELLALGSYFAFSLVTGFDTGGFWVALIAVPLVVGAIGAVTECGLVNRVYGRGQLAQILLTFGLLLVIYDVKRFVWGTDPKFYSPPAVVDQAVTLVGYSYSGYSYFIIAAGGLIALAVWAVLTHTRVGLVIRAGSEDREMVRNLGVDIDRYYTLVFGAGAALAAFGGVVLGGYQNVSLGMGNAVIIPAFVIVVLGGLGSFRGAVVGGLLVGIVQSAVSTFAPTIQGVVIFLLMIGVLLLRPEGLFGGTGEGLDAGRAEPSEFVSGLGGGVLTGHGRSRLGLAVVAVLALVPVFSGILYSGFVVSLLVTVLIWALFAMSLDIVLGYTGLISLGHALFYGVGAYATLLSLLYVSPSAFVALGVALVVTATVAWVVGHLAIRVSGVYFVMITLAFAEIVRQVAVRLDVTGGSSGLFGAPEPLYGIGGVGIRFSEVLVGVEPFVFTGDALFYYFLLGVVVASYLGVRRMMAAPFGTVLQAIRESELRARFVGYEVRSVKRQAFVVSSTLAGLSGALFALYNGFVAPDLLNWINSGNAIIMVVLGGSGTLYGPMLGAAAFTLIERQLSAVIPWWRLLLGTVFVVVVLVLPKGLVSLPARVRDLRAGADGPPAPTDEPRDAEVGPDD</sequence>
<feature type="transmembrane region" description="Helical" evidence="7">
    <location>
        <begin position="397"/>
        <end position="416"/>
    </location>
</feature>
<dbReference type="GO" id="GO:0015658">
    <property type="term" value="F:branched-chain amino acid transmembrane transporter activity"/>
    <property type="evidence" value="ECO:0007669"/>
    <property type="project" value="InterPro"/>
</dbReference>
<keyword evidence="2" id="KW-1003">Cell membrane</keyword>
<reference evidence="8" key="1">
    <citation type="journal article" date="2014" name="Int. J. Syst. Evol. Microbiol.">
        <title>Complete genome sequence of Corynebacterium casei LMG S-19264T (=DSM 44701T), isolated from a smear-ripened cheese.</title>
        <authorList>
            <consortium name="US DOE Joint Genome Institute (JGI-PGF)"/>
            <person name="Walter F."/>
            <person name="Albersmeier A."/>
            <person name="Kalinowski J."/>
            <person name="Ruckert C."/>
        </authorList>
    </citation>
    <scope>NUCLEOTIDE SEQUENCE</scope>
    <source>
        <strain evidence="8">JCM 14359</strain>
    </source>
</reference>
<dbReference type="CDD" id="cd06581">
    <property type="entry name" value="TM_PBP1_LivM_like"/>
    <property type="match status" value="1"/>
</dbReference>
<dbReference type="InterPro" id="IPR001851">
    <property type="entry name" value="ABC_transp_permease"/>
</dbReference>
<keyword evidence="9" id="KW-1185">Reference proteome</keyword>
<comment type="subcellular location">
    <subcellularLocation>
        <location evidence="1">Cell membrane</location>
        <topology evidence="1">Multi-pass membrane protein</topology>
    </subcellularLocation>
</comment>
<dbReference type="OrthoDB" id="43815at2157"/>
<evidence type="ECO:0000256" key="7">
    <source>
        <dbReference type="SAM" id="Phobius"/>
    </source>
</evidence>
<feature type="compositionally biased region" description="Basic and acidic residues" evidence="6">
    <location>
        <begin position="652"/>
        <end position="663"/>
    </location>
</feature>
<protein>
    <submittedName>
        <fullName evidence="8">Branched-chain amino acid ABC transporter permease</fullName>
    </submittedName>
</protein>
<keyword evidence="5 7" id="KW-0472">Membrane</keyword>
<dbReference type="Pfam" id="PF02653">
    <property type="entry name" value="BPD_transp_2"/>
    <property type="match status" value="2"/>
</dbReference>
<keyword evidence="3 7" id="KW-0812">Transmembrane</keyword>
<evidence type="ECO:0000256" key="1">
    <source>
        <dbReference type="ARBA" id="ARBA00004651"/>
    </source>
</evidence>
<dbReference type="InterPro" id="IPR043428">
    <property type="entry name" value="LivM-like"/>
</dbReference>
<gene>
    <name evidence="8" type="ORF">GCM10008995_06580</name>
</gene>
<dbReference type="EMBL" id="BMOC01000002">
    <property type="protein sequence ID" value="GGI99306.1"/>
    <property type="molecule type" value="Genomic_DNA"/>
</dbReference>
<dbReference type="PANTHER" id="PTHR30482:SF17">
    <property type="entry name" value="ABC TRANSPORTER ATP-BINDING PROTEIN"/>
    <property type="match status" value="1"/>
</dbReference>
<feature type="transmembrane region" description="Helical" evidence="7">
    <location>
        <begin position="193"/>
        <end position="215"/>
    </location>
</feature>
<evidence type="ECO:0000256" key="4">
    <source>
        <dbReference type="ARBA" id="ARBA00022989"/>
    </source>
</evidence>
<dbReference type="Proteomes" id="UP000653099">
    <property type="component" value="Unassembled WGS sequence"/>
</dbReference>
<evidence type="ECO:0000313" key="8">
    <source>
        <dbReference type="EMBL" id="GGI99306.1"/>
    </source>
</evidence>
<feature type="transmembrane region" description="Helical" evidence="7">
    <location>
        <begin position="324"/>
        <end position="357"/>
    </location>
</feature>
<feature type="transmembrane region" description="Helical" evidence="7">
    <location>
        <begin position="487"/>
        <end position="504"/>
    </location>
</feature>
<feature type="transmembrane region" description="Helical" evidence="7">
    <location>
        <begin position="227"/>
        <end position="255"/>
    </location>
</feature>
<feature type="transmembrane region" description="Helical" evidence="7">
    <location>
        <begin position="100"/>
        <end position="118"/>
    </location>
</feature>
<feature type="transmembrane region" description="Helical" evidence="7">
    <location>
        <begin position="364"/>
        <end position="385"/>
    </location>
</feature>
<dbReference type="PANTHER" id="PTHR30482">
    <property type="entry name" value="HIGH-AFFINITY BRANCHED-CHAIN AMINO ACID TRANSPORT SYSTEM PERMEASE"/>
    <property type="match status" value="1"/>
</dbReference>
<feature type="transmembrane region" description="Helical" evidence="7">
    <location>
        <begin position="66"/>
        <end position="88"/>
    </location>
</feature>
<comment type="caution">
    <text evidence="8">The sequence shown here is derived from an EMBL/GenBank/DDBJ whole genome shotgun (WGS) entry which is preliminary data.</text>
</comment>
<evidence type="ECO:0000256" key="2">
    <source>
        <dbReference type="ARBA" id="ARBA00022475"/>
    </source>
</evidence>
<keyword evidence="4 7" id="KW-1133">Transmembrane helix</keyword>
<feature type="transmembrane region" description="Helical" evidence="7">
    <location>
        <begin position="145"/>
        <end position="164"/>
    </location>
</feature>
<accession>A0A830EF92</accession>